<feature type="region of interest" description="Disordered" evidence="1">
    <location>
        <begin position="1"/>
        <end position="22"/>
    </location>
</feature>
<dbReference type="Proteomes" id="UP000603352">
    <property type="component" value="Unassembled WGS sequence"/>
</dbReference>
<proteinExistence type="predicted"/>
<comment type="caution">
    <text evidence="2">The sequence shown here is derived from an EMBL/GenBank/DDBJ whole genome shotgun (WGS) entry which is preliminary data.</text>
</comment>
<gene>
    <name evidence="2" type="ORF">GCM10011505_32370</name>
</gene>
<keyword evidence="3" id="KW-1185">Reference proteome</keyword>
<evidence type="ECO:0000313" key="2">
    <source>
        <dbReference type="EMBL" id="GGB48824.1"/>
    </source>
</evidence>
<evidence type="ECO:0000313" key="3">
    <source>
        <dbReference type="Proteomes" id="UP000603352"/>
    </source>
</evidence>
<dbReference type="RefSeq" id="WP_188579728.1">
    <property type="nucleotide sequence ID" value="NZ_BMDZ01000040.1"/>
</dbReference>
<protein>
    <submittedName>
        <fullName evidence="2">Uncharacterized protein</fullName>
    </submittedName>
</protein>
<evidence type="ECO:0000256" key="1">
    <source>
        <dbReference type="SAM" id="MobiDB-lite"/>
    </source>
</evidence>
<organism evidence="2 3">
    <name type="scientific">Tistrella bauzanensis</name>
    <dbReference type="NCBI Taxonomy" id="657419"/>
    <lineage>
        <taxon>Bacteria</taxon>
        <taxon>Pseudomonadati</taxon>
        <taxon>Pseudomonadota</taxon>
        <taxon>Alphaproteobacteria</taxon>
        <taxon>Geminicoccales</taxon>
        <taxon>Geminicoccaceae</taxon>
        <taxon>Tistrella</taxon>
    </lineage>
</organism>
<sequence>MPRIPDDFDDDDETGFDPDHPLADHPALAAVARFARMLEAIPWFQRVGDKVDADDRAAAEDYLSALGFPGTAVVPVGNWIEAADVAEAHDMQSPAWEEEEHLRAVAHETALELTDEEALEVALAHVAHQAASLVGPAAVLSMRVGGLDDEALARAAAGHAVQACHLAALVLAAGFDEDHPFALKFRLYERGRWPVSITGDSFNLF</sequence>
<name>A0ABQ1INY6_9PROT</name>
<feature type="compositionally biased region" description="Acidic residues" evidence="1">
    <location>
        <begin position="7"/>
        <end position="16"/>
    </location>
</feature>
<dbReference type="EMBL" id="BMDZ01000040">
    <property type="protein sequence ID" value="GGB48824.1"/>
    <property type="molecule type" value="Genomic_DNA"/>
</dbReference>
<accession>A0ABQ1INY6</accession>
<reference evidence="3" key="1">
    <citation type="journal article" date="2019" name="Int. J. Syst. Evol. Microbiol.">
        <title>The Global Catalogue of Microorganisms (GCM) 10K type strain sequencing project: providing services to taxonomists for standard genome sequencing and annotation.</title>
        <authorList>
            <consortium name="The Broad Institute Genomics Platform"/>
            <consortium name="The Broad Institute Genome Sequencing Center for Infectious Disease"/>
            <person name="Wu L."/>
            <person name="Ma J."/>
        </authorList>
    </citation>
    <scope>NUCLEOTIDE SEQUENCE [LARGE SCALE GENOMIC DNA]</scope>
    <source>
        <strain evidence="3">CGMCC 1.10188</strain>
    </source>
</reference>